<evidence type="ECO:0000313" key="1">
    <source>
        <dbReference type="EMBL" id="KOB89740.1"/>
    </source>
</evidence>
<dbReference type="Proteomes" id="UP000054282">
    <property type="component" value="Unassembled WGS sequence"/>
</dbReference>
<reference evidence="2" key="2">
    <citation type="submission" date="2006-09" db="EMBL/GenBank/DDBJ databases">
        <title>The genome sequence of Plasmodium falciparum Dd2.</title>
        <authorList>
            <consortium name="The Broad Institute Genome Sequencing Platform"/>
            <person name="Birren B."/>
            <person name="Lander E."/>
            <person name="Galagan J."/>
            <person name="Nusbaum C."/>
            <person name="Devon K."/>
            <person name="Henn M."/>
            <person name="Jaffe D."/>
            <person name="Butler J."/>
            <person name="Alvarez P."/>
            <person name="Gnerre S."/>
            <person name="Grabherr M."/>
            <person name="Kleber M."/>
            <person name="Mauceli E."/>
            <person name="Brockman W."/>
            <person name="MacCallum I.A."/>
            <person name="Rounsley S."/>
            <person name="Young S."/>
            <person name="LaButti K."/>
            <person name="Pushparaj V."/>
            <person name="DeCaprio D."/>
            <person name="Crawford M."/>
            <person name="Koehrsen M."/>
            <person name="Engels R."/>
            <person name="Montgomery P."/>
            <person name="Pearson M."/>
            <person name="Howarth C."/>
            <person name="Larson L."/>
            <person name="Luoma S."/>
            <person name="White J."/>
            <person name="Kodira C."/>
            <person name="Zeng Q."/>
            <person name="O'Leary S."/>
            <person name="Yandava C."/>
            <person name="Alvarado L."/>
            <person name="Wirth D."/>
            <person name="Volkman S."/>
            <person name="Hartl D."/>
        </authorList>
    </citation>
    <scope>NUCLEOTIDE SEQUENCE [LARGE SCALE GENOMIC DNA]</scope>
</reference>
<dbReference type="AlphaFoldDB" id="A0A0L7MAW9"/>
<evidence type="ECO:0000313" key="2">
    <source>
        <dbReference type="Proteomes" id="UP000054282"/>
    </source>
</evidence>
<dbReference type="KEGG" id="pfd:PFDG_05293"/>
<feature type="non-terminal residue" evidence="1">
    <location>
        <position position="1"/>
    </location>
</feature>
<protein>
    <submittedName>
        <fullName evidence="1">Uncharacterized protein</fullName>
    </submittedName>
</protein>
<organism evidence="1 2">
    <name type="scientific">Plasmodium falciparum (isolate Dd2)</name>
    <dbReference type="NCBI Taxonomy" id="57267"/>
    <lineage>
        <taxon>Eukaryota</taxon>
        <taxon>Sar</taxon>
        <taxon>Alveolata</taxon>
        <taxon>Apicomplexa</taxon>
        <taxon>Aconoidasida</taxon>
        <taxon>Haemosporida</taxon>
        <taxon>Plasmodiidae</taxon>
        <taxon>Plasmodium</taxon>
        <taxon>Plasmodium (Laverania)</taxon>
    </lineage>
</organism>
<gene>
    <name evidence="1" type="ORF">PFDG_05293</name>
</gene>
<reference evidence="2" key="1">
    <citation type="submission" date="2006-09" db="EMBL/GenBank/DDBJ databases">
        <title>Annotation of Plasmodium falciparum Dd2.</title>
        <authorList>
            <consortium name="The Broad Institute Genome Sequencing Platform"/>
            <person name="Volkman S.K."/>
            <person name="Neafsey D.E."/>
            <person name="Dash A.P."/>
            <person name="Chitnis C.E."/>
            <person name="Hartl D.L."/>
            <person name="Young S.K."/>
            <person name="Zeng Q."/>
            <person name="Koehrsen M."/>
            <person name="Alvarado L."/>
            <person name="Berlin A."/>
            <person name="Borenstein D."/>
            <person name="Chapman S.B."/>
            <person name="Chen Z."/>
            <person name="Engels R."/>
            <person name="Freedman E."/>
            <person name="Gellesch M."/>
            <person name="Goldberg J."/>
            <person name="Griggs A."/>
            <person name="Gujja S."/>
            <person name="Heilman E.R."/>
            <person name="Heiman D.I."/>
            <person name="Howarth C."/>
            <person name="Jen D."/>
            <person name="Larson L."/>
            <person name="Mehta T."/>
            <person name="Neiman D."/>
            <person name="Park D."/>
            <person name="Pearson M."/>
            <person name="Roberts A."/>
            <person name="Saif S."/>
            <person name="Shea T."/>
            <person name="Shenoy N."/>
            <person name="Sisk P."/>
            <person name="Stolte C."/>
            <person name="Sykes S."/>
            <person name="Walk T."/>
            <person name="White J."/>
            <person name="Yandava C."/>
            <person name="Haas B."/>
            <person name="Henn M.R."/>
            <person name="Nusbaum C."/>
            <person name="Birren B."/>
        </authorList>
    </citation>
    <scope>NUCLEOTIDE SEQUENCE [LARGE SCALE GENOMIC DNA]</scope>
</reference>
<accession>A0A0L7MAW9</accession>
<dbReference type="EMBL" id="GG703081">
    <property type="protein sequence ID" value="KOB89740.1"/>
    <property type="molecule type" value="Genomic_DNA"/>
</dbReference>
<name>A0A0L7MAW9_PLAF4</name>
<proteinExistence type="predicted"/>
<sequence length="98" mass="11824">IDKKLEDMINDMESKNIHLFIEKNQNNKKNIPMTNEQLILEIQYINEMNNDTKTINKNEYIITMNKDQNKNISYDNNTTKRMGELYKNYLKFLCDQDL</sequence>